<keyword evidence="1" id="KW-0812">Transmembrane</keyword>
<proteinExistence type="predicted"/>
<evidence type="ECO:0000256" key="1">
    <source>
        <dbReference type="SAM" id="Phobius"/>
    </source>
</evidence>
<organism evidence="2 3">
    <name type="scientific">Iris pallida</name>
    <name type="common">Sweet iris</name>
    <dbReference type="NCBI Taxonomy" id="29817"/>
    <lineage>
        <taxon>Eukaryota</taxon>
        <taxon>Viridiplantae</taxon>
        <taxon>Streptophyta</taxon>
        <taxon>Embryophyta</taxon>
        <taxon>Tracheophyta</taxon>
        <taxon>Spermatophyta</taxon>
        <taxon>Magnoliopsida</taxon>
        <taxon>Liliopsida</taxon>
        <taxon>Asparagales</taxon>
        <taxon>Iridaceae</taxon>
        <taxon>Iridoideae</taxon>
        <taxon>Irideae</taxon>
        <taxon>Iris</taxon>
    </lineage>
</organism>
<reference evidence="2" key="2">
    <citation type="submission" date="2023-04" db="EMBL/GenBank/DDBJ databases">
        <authorList>
            <person name="Bruccoleri R.E."/>
            <person name="Oakeley E.J."/>
            <person name="Faust A.-M."/>
            <person name="Dessus-Babus S."/>
            <person name="Altorfer M."/>
            <person name="Burckhardt D."/>
            <person name="Oertli M."/>
            <person name="Naumann U."/>
            <person name="Petersen F."/>
            <person name="Wong J."/>
        </authorList>
    </citation>
    <scope>NUCLEOTIDE SEQUENCE</scope>
    <source>
        <strain evidence="2">GSM-AAB239-AS_SAM_17_03QT</strain>
        <tissue evidence="2">Leaf</tissue>
    </source>
</reference>
<comment type="caution">
    <text evidence="2">The sequence shown here is derived from an EMBL/GenBank/DDBJ whole genome shotgun (WGS) entry which is preliminary data.</text>
</comment>
<evidence type="ECO:0000313" key="2">
    <source>
        <dbReference type="EMBL" id="KAJ6842231.1"/>
    </source>
</evidence>
<keyword evidence="1" id="KW-1133">Transmembrane helix</keyword>
<reference evidence="2" key="1">
    <citation type="journal article" date="2023" name="GigaByte">
        <title>Genome assembly of the bearded iris, Iris pallida Lam.</title>
        <authorList>
            <person name="Bruccoleri R.E."/>
            <person name="Oakeley E.J."/>
            <person name="Faust A.M.E."/>
            <person name="Altorfer M."/>
            <person name="Dessus-Babus S."/>
            <person name="Burckhardt D."/>
            <person name="Oertli M."/>
            <person name="Naumann U."/>
            <person name="Petersen F."/>
            <person name="Wong J."/>
        </authorList>
    </citation>
    <scope>NUCLEOTIDE SEQUENCE</scope>
    <source>
        <strain evidence="2">GSM-AAB239-AS_SAM_17_03QT</strain>
    </source>
</reference>
<protein>
    <submittedName>
        <fullName evidence="2">Metallothionein-like protein 3B</fullName>
    </submittedName>
</protein>
<dbReference type="EMBL" id="JANAVB010007798">
    <property type="protein sequence ID" value="KAJ6842231.1"/>
    <property type="molecule type" value="Genomic_DNA"/>
</dbReference>
<accession>A0AAX6HNK3</accession>
<feature type="transmembrane region" description="Helical" evidence="1">
    <location>
        <begin position="21"/>
        <end position="39"/>
    </location>
</feature>
<gene>
    <name evidence="2" type="ORF">M6B38_302555</name>
</gene>
<sequence length="68" mass="7826">MSIACRTGTDPAYSRTPKKKISLFLSPYFLIFNFFITSSPSESVVMYPSFSFCIRPYKTICWPILLLC</sequence>
<name>A0AAX6HNK3_IRIPA</name>
<keyword evidence="3" id="KW-1185">Reference proteome</keyword>
<dbReference type="Proteomes" id="UP001140949">
    <property type="component" value="Unassembled WGS sequence"/>
</dbReference>
<dbReference type="AlphaFoldDB" id="A0AAX6HNK3"/>
<evidence type="ECO:0000313" key="3">
    <source>
        <dbReference type="Proteomes" id="UP001140949"/>
    </source>
</evidence>
<keyword evidence="1" id="KW-0472">Membrane</keyword>